<gene>
    <name evidence="10" type="ORF">GZ77_13900</name>
</gene>
<dbReference type="CDD" id="cd07422">
    <property type="entry name" value="MPP_ApaH"/>
    <property type="match status" value="1"/>
</dbReference>
<dbReference type="NCBIfam" id="TIGR00668">
    <property type="entry name" value="apaH"/>
    <property type="match status" value="1"/>
</dbReference>
<dbReference type="RefSeq" id="WP_034876298.1">
    <property type="nucleotide sequence ID" value="NZ_JOKG01000003.1"/>
</dbReference>
<feature type="domain" description="Calcineurin-like phosphoesterase" evidence="9">
    <location>
        <begin position="1"/>
        <end position="169"/>
    </location>
</feature>
<sequence>MAVYAIGDIQGCYDPFRRLLDKIKFKPGKDKLWIAGDMVNRGPDSLATLRFIKSLGDDCISVLGNHDLHLLAVASGIRPAKKKDTLGPILNAPDCDELIHWLRYRPVLHHDKRLDITMVHAGIPPIWTIKQARLYAEKLEQALQANDYRELLSYLFTNDKLNTWDKALTRRARLKMITAYFTRMRFCDENGKLDLENKTAYARKDFYPWFQFPDSPIYKETIVFGHWAALEGITGRKRIHAIDTGCVWGGEMTALNLKNFQRTSVPAE</sequence>
<dbReference type="Gene3D" id="3.60.21.10">
    <property type="match status" value="1"/>
</dbReference>
<proteinExistence type="inferred from homology"/>
<evidence type="ECO:0000256" key="5">
    <source>
        <dbReference type="ARBA" id="ARBA00031248"/>
    </source>
</evidence>
<dbReference type="Pfam" id="PF00149">
    <property type="entry name" value="Metallophos"/>
    <property type="match status" value="1"/>
</dbReference>
<dbReference type="PANTHER" id="PTHR40942">
    <property type="match status" value="1"/>
</dbReference>
<dbReference type="eggNOG" id="COG0639">
    <property type="taxonomic scope" value="Bacteria"/>
</dbReference>
<dbReference type="EMBL" id="JOKG01000003">
    <property type="protein sequence ID" value="KEQ13461.1"/>
    <property type="molecule type" value="Genomic_DNA"/>
</dbReference>
<dbReference type="Proteomes" id="UP000028006">
    <property type="component" value="Unassembled WGS sequence"/>
</dbReference>
<protein>
    <recommendedName>
        <fullName evidence="3">bis(5'-nucleosyl)-tetraphosphatase (symmetrical)</fullName>
        <ecNumber evidence="3">3.6.1.41</ecNumber>
    </recommendedName>
    <alternativeName>
        <fullName evidence="6">Ap4A hydrolase</fullName>
    </alternativeName>
    <alternativeName>
        <fullName evidence="5">Diadenosine 5',5'''-P1,P4-tetraphosphate pyrophosphohydrolase</fullName>
    </alternativeName>
    <alternativeName>
        <fullName evidence="7">Diadenosine tetraphosphatase</fullName>
    </alternativeName>
</protein>
<dbReference type="InterPro" id="IPR004843">
    <property type="entry name" value="Calcineurin-like_PHP"/>
</dbReference>
<accession>A0A081N4T8</accession>
<dbReference type="SUPFAM" id="SSF56300">
    <property type="entry name" value="Metallo-dependent phosphatases"/>
    <property type="match status" value="1"/>
</dbReference>
<dbReference type="EC" id="3.6.1.41" evidence="3"/>
<dbReference type="PIRSF" id="PIRSF000903">
    <property type="entry name" value="B5n-ttraPtase_sm"/>
    <property type="match status" value="1"/>
</dbReference>
<comment type="similarity">
    <text evidence="2">Belongs to the Ap4A hydrolase family.</text>
</comment>
<evidence type="ECO:0000256" key="6">
    <source>
        <dbReference type="ARBA" id="ARBA00032248"/>
    </source>
</evidence>
<dbReference type="NCBIfam" id="NF001204">
    <property type="entry name" value="PRK00166.1"/>
    <property type="match status" value="1"/>
</dbReference>
<evidence type="ECO:0000256" key="8">
    <source>
        <dbReference type="ARBA" id="ARBA00049417"/>
    </source>
</evidence>
<evidence type="ECO:0000313" key="10">
    <source>
        <dbReference type="EMBL" id="KEQ13461.1"/>
    </source>
</evidence>
<evidence type="ECO:0000256" key="2">
    <source>
        <dbReference type="ARBA" id="ARBA00005419"/>
    </source>
</evidence>
<evidence type="ECO:0000256" key="3">
    <source>
        <dbReference type="ARBA" id="ARBA00012506"/>
    </source>
</evidence>
<evidence type="ECO:0000313" key="11">
    <source>
        <dbReference type="Proteomes" id="UP000028006"/>
    </source>
</evidence>
<comment type="catalytic activity">
    <reaction evidence="8">
        <text>P(1),P(4)-bis(5'-adenosyl) tetraphosphate + H2O = 2 ADP + 2 H(+)</text>
        <dbReference type="Rhea" id="RHEA:24252"/>
        <dbReference type="ChEBI" id="CHEBI:15377"/>
        <dbReference type="ChEBI" id="CHEBI:15378"/>
        <dbReference type="ChEBI" id="CHEBI:58141"/>
        <dbReference type="ChEBI" id="CHEBI:456216"/>
        <dbReference type="EC" id="3.6.1.41"/>
    </reaction>
</comment>
<organism evidence="10 11">
    <name type="scientific">Endozoicomonas montiporae</name>
    <dbReference type="NCBI Taxonomy" id="1027273"/>
    <lineage>
        <taxon>Bacteria</taxon>
        <taxon>Pseudomonadati</taxon>
        <taxon>Pseudomonadota</taxon>
        <taxon>Gammaproteobacteria</taxon>
        <taxon>Oceanospirillales</taxon>
        <taxon>Endozoicomonadaceae</taxon>
        <taxon>Endozoicomonas</taxon>
    </lineage>
</organism>
<keyword evidence="11" id="KW-1185">Reference proteome</keyword>
<dbReference type="InterPro" id="IPR029052">
    <property type="entry name" value="Metallo-depent_PP-like"/>
</dbReference>
<evidence type="ECO:0000256" key="4">
    <source>
        <dbReference type="ARBA" id="ARBA00022801"/>
    </source>
</evidence>
<dbReference type="GO" id="GO:0008803">
    <property type="term" value="F:bis(5'-nucleosyl)-tetraphosphatase (symmetrical) activity"/>
    <property type="evidence" value="ECO:0007669"/>
    <property type="project" value="UniProtKB-EC"/>
</dbReference>
<comment type="caution">
    <text evidence="10">The sequence shown here is derived from an EMBL/GenBank/DDBJ whole genome shotgun (WGS) entry which is preliminary data.</text>
</comment>
<dbReference type="AlphaFoldDB" id="A0A081N4T8"/>
<evidence type="ECO:0000256" key="1">
    <source>
        <dbReference type="ARBA" id="ARBA00003413"/>
    </source>
</evidence>
<name>A0A081N4T8_9GAMM</name>
<dbReference type="PANTHER" id="PTHR40942:SF4">
    <property type="entry name" value="CYTOCHROME C5"/>
    <property type="match status" value="1"/>
</dbReference>
<evidence type="ECO:0000259" key="9">
    <source>
        <dbReference type="Pfam" id="PF00149"/>
    </source>
</evidence>
<reference evidence="10 11" key="1">
    <citation type="submission" date="2014-06" db="EMBL/GenBank/DDBJ databases">
        <title>Whole Genome Sequences of Three Symbiotic Endozoicomonas Bacteria.</title>
        <authorList>
            <person name="Neave M.J."/>
            <person name="Apprill A."/>
            <person name="Voolstra C.R."/>
        </authorList>
    </citation>
    <scope>NUCLEOTIDE SEQUENCE [LARGE SCALE GENOMIC DNA]</scope>
    <source>
        <strain evidence="10 11">LMG 24815</strain>
    </source>
</reference>
<evidence type="ECO:0000256" key="7">
    <source>
        <dbReference type="ARBA" id="ARBA00033210"/>
    </source>
</evidence>
<dbReference type="InterPro" id="IPR004617">
    <property type="entry name" value="ApaH"/>
</dbReference>
<keyword evidence="4" id="KW-0378">Hydrolase</keyword>
<comment type="function">
    <text evidence="1">Hydrolyzes diadenosine 5',5'''-P1,P4-tetraphosphate to yield ADP.</text>
</comment>